<dbReference type="PANTHER" id="PTHR11895:SF7">
    <property type="entry name" value="GLUTAMYL-TRNA(GLN) AMIDOTRANSFERASE SUBUNIT A, MITOCHONDRIAL"/>
    <property type="match status" value="1"/>
</dbReference>
<accession>A0A3M7T0C5</accession>
<dbReference type="PANTHER" id="PTHR11895">
    <property type="entry name" value="TRANSAMIDASE"/>
    <property type="match status" value="1"/>
</dbReference>
<dbReference type="OrthoDB" id="421993at2759"/>
<keyword evidence="1" id="KW-0732">Signal</keyword>
<dbReference type="InterPro" id="IPR036928">
    <property type="entry name" value="AS_sf"/>
</dbReference>
<comment type="caution">
    <text evidence="3">The sequence shown here is derived from an EMBL/GenBank/DDBJ whole genome shotgun (WGS) entry which is preliminary data.</text>
</comment>
<dbReference type="STRING" id="10195.A0A3M7T0C5"/>
<protein>
    <submittedName>
        <fullName evidence="3">Amidase</fullName>
    </submittedName>
</protein>
<dbReference type="SUPFAM" id="SSF75304">
    <property type="entry name" value="Amidase signature (AS) enzymes"/>
    <property type="match status" value="1"/>
</dbReference>
<dbReference type="AlphaFoldDB" id="A0A3M7T0C5"/>
<dbReference type="InterPro" id="IPR000120">
    <property type="entry name" value="Amidase"/>
</dbReference>
<reference evidence="3 4" key="1">
    <citation type="journal article" date="2018" name="Sci. Rep.">
        <title>Genomic signatures of local adaptation to the degree of environmental predictability in rotifers.</title>
        <authorList>
            <person name="Franch-Gras L."/>
            <person name="Hahn C."/>
            <person name="Garcia-Roger E.M."/>
            <person name="Carmona M.J."/>
            <person name="Serra M."/>
            <person name="Gomez A."/>
        </authorList>
    </citation>
    <scope>NUCLEOTIDE SEQUENCE [LARGE SCALE GENOMIC DNA]</scope>
    <source>
        <strain evidence="3">HYR1</strain>
    </source>
</reference>
<dbReference type="Pfam" id="PF01425">
    <property type="entry name" value="Amidase"/>
    <property type="match status" value="1"/>
</dbReference>
<evidence type="ECO:0000256" key="1">
    <source>
        <dbReference type="SAM" id="SignalP"/>
    </source>
</evidence>
<dbReference type="GO" id="GO:0003824">
    <property type="term" value="F:catalytic activity"/>
    <property type="evidence" value="ECO:0007669"/>
    <property type="project" value="InterPro"/>
</dbReference>
<evidence type="ECO:0000313" key="3">
    <source>
        <dbReference type="EMBL" id="RNA41471.1"/>
    </source>
</evidence>
<gene>
    <name evidence="3" type="ORF">BpHYR1_010469</name>
</gene>
<organism evidence="3 4">
    <name type="scientific">Brachionus plicatilis</name>
    <name type="common">Marine rotifer</name>
    <name type="synonym">Brachionus muelleri</name>
    <dbReference type="NCBI Taxonomy" id="10195"/>
    <lineage>
        <taxon>Eukaryota</taxon>
        <taxon>Metazoa</taxon>
        <taxon>Spiralia</taxon>
        <taxon>Gnathifera</taxon>
        <taxon>Rotifera</taxon>
        <taxon>Eurotatoria</taxon>
        <taxon>Monogononta</taxon>
        <taxon>Pseudotrocha</taxon>
        <taxon>Ploima</taxon>
        <taxon>Brachionidae</taxon>
        <taxon>Brachionus</taxon>
    </lineage>
</organism>
<proteinExistence type="predicted"/>
<keyword evidence="4" id="KW-1185">Reference proteome</keyword>
<feature type="chain" id="PRO_5018087768" evidence="1">
    <location>
        <begin position="16"/>
        <end position="577"/>
    </location>
</feature>
<dbReference type="Gene3D" id="3.90.1300.10">
    <property type="entry name" value="Amidase signature (AS) domain"/>
    <property type="match status" value="1"/>
</dbReference>
<dbReference type="EMBL" id="REGN01000498">
    <property type="protein sequence ID" value="RNA41471.1"/>
    <property type="molecule type" value="Genomic_DNA"/>
</dbReference>
<sequence>MLKILILTLLALANGSKPVLDSDPLFDFRASSIHALLRSKKWTCVDIVSYFLERSALYDDQFKTIISYNPEAIKRATQLDLQFKNDPSKIGKLHCVPFVVKDNIDIRRLPTTAGVKPFRNQVPEKNALVIDRLLDEGAVVIAKANMAQLAIGALYQSDQVGLCLNPFDKRRTCSGSSSGSGASISAGFGVVSLGTDTGGSILGPSAFNGLFGLRPPVNSNLTNGVLPVNLRKDTVGPMAKHLEDLVLAYSVLTSDPSLLEAIEKPIDPKNLKVLLINDFFESFKHGRIDFAIGSDVKPLLDESVVKMKNLGVEIVEKNLSSTELDQLSDLLKSIDDSTLQCTVACLPKSYQDYWSDADRFGTDLPYKRFVDLIQSSYLDNYWTSAFQNSGLDLNMDLGALCSGGCQVFDSLNLRFKEFYAQLVSEDIDALFLPTIASKVKLHAEAQVAAKDDNFGGIAFGSDSAFLSMPSGFTPKNADELDGLPFGMGLIIRQNKMLNGFRIARLYEAKQSFAKLPSSVPLLSRNQNSVLTNFFNSRYSVDLIIGICIFINKYWYKIFSMKFNNAVIQHFTFFNKIP</sequence>
<name>A0A3M7T0C5_BRAPC</name>
<dbReference type="InterPro" id="IPR023631">
    <property type="entry name" value="Amidase_dom"/>
</dbReference>
<dbReference type="Proteomes" id="UP000276133">
    <property type="component" value="Unassembled WGS sequence"/>
</dbReference>
<evidence type="ECO:0000313" key="4">
    <source>
        <dbReference type="Proteomes" id="UP000276133"/>
    </source>
</evidence>
<evidence type="ECO:0000259" key="2">
    <source>
        <dbReference type="Pfam" id="PF01425"/>
    </source>
</evidence>
<feature type="domain" description="Amidase" evidence="2">
    <location>
        <begin position="46"/>
        <end position="490"/>
    </location>
</feature>
<feature type="signal peptide" evidence="1">
    <location>
        <begin position="1"/>
        <end position="15"/>
    </location>
</feature>